<reference evidence="2 3" key="1">
    <citation type="journal article" date="2022" name="Nat. Plants">
        <title>Genomes of leafy and leafless Platanthera orchids illuminate the evolution of mycoheterotrophy.</title>
        <authorList>
            <person name="Li M.H."/>
            <person name="Liu K.W."/>
            <person name="Li Z."/>
            <person name="Lu H.C."/>
            <person name="Ye Q.L."/>
            <person name="Zhang D."/>
            <person name="Wang J.Y."/>
            <person name="Li Y.F."/>
            <person name="Zhong Z.M."/>
            <person name="Liu X."/>
            <person name="Yu X."/>
            <person name="Liu D.K."/>
            <person name="Tu X.D."/>
            <person name="Liu B."/>
            <person name="Hao Y."/>
            <person name="Liao X.Y."/>
            <person name="Jiang Y.T."/>
            <person name="Sun W.H."/>
            <person name="Chen J."/>
            <person name="Chen Y.Q."/>
            <person name="Ai Y."/>
            <person name="Zhai J.W."/>
            <person name="Wu S.S."/>
            <person name="Zhou Z."/>
            <person name="Hsiao Y.Y."/>
            <person name="Wu W.L."/>
            <person name="Chen Y.Y."/>
            <person name="Lin Y.F."/>
            <person name="Hsu J.L."/>
            <person name="Li C.Y."/>
            <person name="Wang Z.W."/>
            <person name="Zhao X."/>
            <person name="Zhong W.Y."/>
            <person name="Ma X.K."/>
            <person name="Ma L."/>
            <person name="Huang J."/>
            <person name="Chen G.Z."/>
            <person name="Huang M.Z."/>
            <person name="Huang L."/>
            <person name="Peng D.H."/>
            <person name="Luo Y.B."/>
            <person name="Zou S.Q."/>
            <person name="Chen S.P."/>
            <person name="Lan S."/>
            <person name="Tsai W.C."/>
            <person name="Van de Peer Y."/>
            <person name="Liu Z.J."/>
        </authorList>
    </citation>
    <scope>NUCLEOTIDE SEQUENCE [LARGE SCALE GENOMIC DNA]</scope>
    <source>
        <strain evidence="2">Lor287</strain>
    </source>
</reference>
<feature type="domain" description="Reverse transcriptase" evidence="1">
    <location>
        <begin position="219"/>
        <end position="469"/>
    </location>
</feature>
<evidence type="ECO:0000313" key="3">
    <source>
        <dbReference type="Proteomes" id="UP001418222"/>
    </source>
</evidence>
<name>A0AAP0G5K3_9ASPA</name>
<keyword evidence="3" id="KW-1185">Reference proteome</keyword>
<dbReference type="PANTHER" id="PTHR19446">
    <property type="entry name" value="REVERSE TRANSCRIPTASES"/>
    <property type="match status" value="1"/>
</dbReference>
<dbReference type="PROSITE" id="PS50878">
    <property type="entry name" value="RT_POL"/>
    <property type="match status" value="1"/>
</dbReference>
<dbReference type="SUPFAM" id="SSF56672">
    <property type="entry name" value="DNA/RNA polymerases"/>
    <property type="match status" value="1"/>
</dbReference>
<comment type="caution">
    <text evidence="2">The sequence shown here is derived from an EMBL/GenBank/DDBJ whole genome shotgun (WGS) entry which is preliminary data.</text>
</comment>
<organism evidence="2 3">
    <name type="scientific">Platanthera zijinensis</name>
    <dbReference type="NCBI Taxonomy" id="2320716"/>
    <lineage>
        <taxon>Eukaryota</taxon>
        <taxon>Viridiplantae</taxon>
        <taxon>Streptophyta</taxon>
        <taxon>Embryophyta</taxon>
        <taxon>Tracheophyta</taxon>
        <taxon>Spermatophyta</taxon>
        <taxon>Magnoliopsida</taxon>
        <taxon>Liliopsida</taxon>
        <taxon>Asparagales</taxon>
        <taxon>Orchidaceae</taxon>
        <taxon>Orchidoideae</taxon>
        <taxon>Orchideae</taxon>
        <taxon>Orchidinae</taxon>
        <taxon>Platanthera</taxon>
    </lineage>
</organism>
<evidence type="ECO:0000259" key="1">
    <source>
        <dbReference type="PROSITE" id="PS50878"/>
    </source>
</evidence>
<dbReference type="InterPro" id="IPR000477">
    <property type="entry name" value="RT_dom"/>
</dbReference>
<dbReference type="InterPro" id="IPR043502">
    <property type="entry name" value="DNA/RNA_pol_sf"/>
</dbReference>
<evidence type="ECO:0000313" key="2">
    <source>
        <dbReference type="EMBL" id="KAK8938531.1"/>
    </source>
</evidence>
<dbReference type="CDD" id="cd01650">
    <property type="entry name" value="RT_nLTR_like"/>
    <property type="match status" value="1"/>
</dbReference>
<accession>A0AAP0G5K3</accession>
<dbReference type="EMBL" id="JBBWWQ010000009">
    <property type="protein sequence ID" value="KAK8938531.1"/>
    <property type="molecule type" value="Genomic_DNA"/>
</dbReference>
<proteinExistence type="predicted"/>
<protein>
    <recommendedName>
        <fullName evidence="1">Reverse transcriptase domain-containing protein</fullName>
    </recommendedName>
</protein>
<gene>
    <name evidence="2" type="ORF">KSP39_PZI010850</name>
</gene>
<sequence length="727" mass="81666">MIVGGDFNCLLRSGDKSGPSAFHYTIGSREMDEWITSSGLHELQFIGPAFTWCNSLSIEQTKTLILKVKELNSTLGRLNTWWRQRAKVRWLTEGDSNTAYFHSMASNRRRGNRIHQVGDSTGNLTEDPAAIEAAFVQFFEQKWLDHSPSLDGWPSLAAKLVLSDLTQQSLLRPVTEEDIWDAIKTMKANRSPGADGITSSFLKHFWALVKTDVCRAIIEFFTLGVMDPSWKETIVVLLPKTPNATSPEQFRPISLCPIFYKIVAKILVGRLQHILPSFISEEQGAFVPGRQISHQYFLAQEILHKFRFSTAKAGFMALKIDMSQAYDKMCWATLLKLLQDLGFPQQSARGFRQGCPLSPYLFILCSELLSLAFQQLGPELGVTLSTPGPCISHLLYADDILIFSEASIAGATKVGEILHSYCSWTGQCINATKSFVLFNNATPQWKKARLTRLLDFPRVEEFTYLGIKLALRKLVKADYADLIRKTHSKIQAWGSRHLSLVGRAVLINHSLLASTAFIMSHSLVPKSVLDALELAARSFLWQRSANNRGLHYVDWASLCRPKNCGGLGFHATASWSGPLRARFALEYLQPQHSLFIRAMHGRYSADLFSCPSRRSDSAVIKLLRTGAASLLSISRWQIGTGRAVNILTGRWLQDRIIVRWPTFVNCQALDSLMLAELLTDVGEWDRPKLLQFFGPSLVDSIMQTPLFLTLGRDVLELNYQFSGRVDN</sequence>
<dbReference type="Proteomes" id="UP001418222">
    <property type="component" value="Unassembled WGS sequence"/>
</dbReference>
<dbReference type="AlphaFoldDB" id="A0AAP0G5K3"/>
<dbReference type="Pfam" id="PF00078">
    <property type="entry name" value="RVT_1"/>
    <property type="match status" value="1"/>
</dbReference>